<dbReference type="NCBIfam" id="NF009560">
    <property type="entry name" value="PRK13017.1"/>
    <property type="match status" value="1"/>
</dbReference>
<proteinExistence type="inferred from homology"/>
<dbReference type="OrthoDB" id="4744252at2"/>
<evidence type="ECO:0000256" key="5">
    <source>
        <dbReference type="ARBA" id="ARBA00023014"/>
    </source>
</evidence>
<dbReference type="InterPro" id="IPR052352">
    <property type="entry name" value="Sugar_Degrad_Dehydratases"/>
</dbReference>
<keyword evidence="3" id="KW-0479">Metal-binding</keyword>
<dbReference type="GO" id="GO:0046872">
    <property type="term" value="F:metal ion binding"/>
    <property type="evidence" value="ECO:0007669"/>
    <property type="project" value="UniProtKB-KW"/>
</dbReference>
<dbReference type="GO" id="GO:0009082">
    <property type="term" value="P:branched-chain amino acid biosynthetic process"/>
    <property type="evidence" value="ECO:0007669"/>
    <property type="project" value="UniProtKB-KW"/>
</dbReference>
<feature type="domain" description="Dihydroxy-acid/6-phosphogluconate dehydratase C-terminal" evidence="9">
    <location>
        <begin position="358"/>
        <end position="554"/>
    </location>
</feature>
<accession>A0A7Z0WEL8</accession>
<evidence type="ECO:0000259" key="8">
    <source>
        <dbReference type="Pfam" id="PF00920"/>
    </source>
</evidence>
<name>A0A7Z0WEL8_9PSEU</name>
<organism evidence="10 11">
    <name type="scientific">Actinophytocola xinjiangensis</name>
    <dbReference type="NCBI Taxonomy" id="485602"/>
    <lineage>
        <taxon>Bacteria</taxon>
        <taxon>Bacillati</taxon>
        <taxon>Actinomycetota</taxon>
        <taxon>Actinomycetes</taxon>
        <taxon>Pseudonocardiales</taxon>
        <taxon>Pseudonocardiaceae</taxon>
    </lineage>
</organism>
<reference evidence="10 11" key="1">
    <citation type="submission" date="2016-12" db="EMBL/GenBank/DDBJ databases">
        <title>The draft genome sequence of Actinophytocola xinjiangensis.</title>
        <authorList>
            <person name="Wang W."/>
            <person name="Yuan L."/>
        </authorList>
    </citation>
    <scope>NUCLEOTIDE SEQUENCE [LARGE SCALE GENOMIC DNA]</scope>
    <source>
        <strain evidence="10 11">CGMCC 4.4663</strain>
    </source>
</reference>
<gene>
    <name evidence="10" type="ORF">BLA60_35325</name>
</gene>
<evidence type="ECO:0000256" key="7">
    <source>
        <dbReference type="ARBA" id="ARBA00023304"/>
    </source>
</evidence>
<keyword evidence="11" id="KW-1185">Reference proteome</keyword>
<dbReference type="FunFam" id="3.50.30.80:FF:000001">
    <property type="entry name" value="Dihydroxy-acid dehydratase"/>
    <property type="match status" value="1"/>
</dbReference>
<dbReference type="InterPro" id="IPR056740">
    <property type="entry name" value="ILV_EDD_C"/>
</dbReference>
<dbReference type="Pfam" id="PF24877">
    <property type="entry name" value="ILV_EDD_C"/>
    <property type="match status" value="1"/>
</dbReference>
<evidence type="ECO:0000256" key="2">
    <source>
        <dbReference type="ARBA" id="ARBA00022714"/>
    </source>
</evidence>
<dbReference type="EMBL" id="MSIF01000027">
    <property type="protein sequence ID" value="OLF05555.1"/>
    <property type="molecule type" value="Genomic_DNA"/>
</dbReference>
<dbReference type="PROSITE" id="PS00886">
    <property type="entry name" value="ILVD_EDD_1"/>
    <property type="match status" value="1"/>
</dbReference>
<dbReference type="SUPFAM" id="SSF52016">
    <property type="entry name" value="LeuD/IlvD-like"/>
    <property type="match status" value="1"/>
</dbReference>
<evidence type="ECO:0000256" key="1">
    <source>
        <dbReference type="ARBA" id="ARBA00006486"/>
    </source>
</evidence>
<keyword evidence="7" id="KW-0100">Branched-chain amino acid biosynthesis</keyword>
<sequence length="572" mass="59887">MGGPVRSSAWYSGDDRNAYIHRAWMRRGVPGDAFTGRPQIAIANTASDLTPCNAHLNEVADSVRHGVWEAGGVPLNLPVVSLGETNVRPTAMLWRNLAAMATEELLRANPIDGVVLLGGCDKTIPALLMAAASVDLPALVVPGGPMLTGTFRGTPLGCGTDVWRLSEEVRAGTLSREAFLESESSMIRSRGHCNTMGTASTMGLLAEALGTTLPGLAGIPAADSRLLAKAHESGRTIVEMVAAGRRPSQVLTPASFHNAIVTLAAIGGSTNAVVHLLAIAGRLGIPLTLADFDRIGAGVPLLVDLQPAGRFLMEDLHRAGGLHAVLAQVLDLLAPEAITVTGRPLVEGVDGTPIWDGEVIRTRSDPLRQDAGIAVLRGNLAPDGAIVKPAAASPELLTHRGRAVVFDSVEDLHARIDDEDLDVDADSVLVLRGCGPRGYPGMPEVANLPLPAKLLRAGVRDMVRVCDGRMSGTAYGTVVLHVAPEAAAGGPLARVRSGDWISLDVPGRRLDVEVPAEELAAREPAPAMTEGLASPRRGWEQLYVRTVRGADTGADLDFLVGSSGHAVARESH</sequence>
<evidence type="ECO:0000313" key="11">
    <source>
        <dbReference type="Proteomes" id="UP000185696"/>
    </source>
</evidence>
<dbReference type="InterPro" id="IPR037237">
    <property type="entry name" value="IlvD/EDD_N"/>
</dbReference>
<dbReference type="Pfam" id="PF00920">
    <property type="entry name" value="ILVD_EDD_N"/>
    <property type="match status" value="1"/>
</dbReference>
<evidence type="ECO:0000256" key="3">
    <source>
        <dbReference type="ARBA" id="ARBA00022723"/>
    </source>
</evidence>
<dbReference type="GO" id="GO:0051537">
    <property type="term" value="F:2 iron, 2 sulfur cluster binding"/>
    <property type="evidence" value="ECO:0007669"/>
    <property type="project" value="UniProtKB-KW"/>
</dbReference>
<dbReference type="GO" id="GO:0016836">
    <property type="term" value="F:hydro-lyase activity"/>
    <property type="evidence" value="ECO:0007669"/>
    <property type="project" value="UniProtKB-ARBA"/>
</dbReference>
<dbReference type="Gene3D" id="3.50.30.80">
    <property type="entry name" value="IlvD/EDD C-terminal domain-like"/>
    <property type="match status" value="1"/>
</dbReference>
<comment type="similarity">
    <text evidence="1">Belongs to the IlvD/Edd family.</text>
</comment>
<keyword evidence="5" id="KW-0411">Iron-sulfur</keyword>
<dbReference type="SUPFAM" id="SSF143975">
    <property type="entry name" value="IlvD/EDD N-terminal domain-like"/>
    <property type="match status" value="1"/>
</dbReference>
<dbReference type="InterPro" id="IPR042096">
    <property type="entry name" value="Dihydro-acid_dehy_C"/>
</dbReference>
<evidence type="ECO:0000256" key="6">
    <source>
        <dbReference type="ARBA" id="ARBA00023239"/>
    </source>
</evidence>
<dbReference type="NCBIfam" id="NF004784">
    <property type="entry name" value="PRK06131.1"/>
    <property type="match status" value="1"/>
</dbReference>
<dbReference type="Proteomes" id="UP000185696">
    <property type="component" value="Unassembled WGS sequence"/>
</dbReference>
<evidence type="ECO:0000313" key="10">
    <source>
        <dbReference type="EMBL" id="OLF05555.1"/>
    </source>
</evidence>
<keyword evidence="6" id="KW-0456">Lyase</keyword>
<evidence type="ECO:0000259" key="9">
    <source>
        <dbReference type="Pfam" id="PF24877"/>
    </source>
</evidence>
<keyword evidence="2" id="KW-0001">2Fe-2S</keyword>
<keyword evidence="4" id="KW-0408">Iron</keyword>
<comment type="caution">
    <text evidence="10">The sequence shown here is derived from an EMBL/GenBank/DDBJ whole genome shotgun (WGS) entry which is preliminary data.</text>
</comment>
<dbReference type="AlphaFoldDB" id="A0A7Z0WEL8"/>
<protein>
    <submittedName>
        <fullName evidence="10">Dihydroxy-acid dehydratase</fullName>
    </submittedName>
</protein>
<evidence type="ECO:0000256" key="4">
    <source>
        <dbReference type="ARBA" id="ARBA00023004"/>
    </source>
</evidence>
<dbReference type="InterPro" id="IPR020558">
    <property type="entry name" value="DiOHA_6PGluconate_deHydtase_CS"/>
</dbReference>
<keyword evidence="7" id="KW-0028">Amino-acid biosynthesis</keyword>
<dbReference type="PANTHER" id="PTHR43183:SF1">
    <property type="entry name" value="HYPOTHETICAL DIHYDROXY-ACID DEHYDRATASE (EUROFUNG)-RELATED"/>
    <property type="match status" value="1"/>
</dbReference>
<dbReference type="InterPro" id="IPR000581">
    <property type="entry name" value="ILV_EDD_N"/>
</dbReference>
<dbReference type="PANTHER" id="PTHR43183">
    <property type="entry name" value="HYPOTHETICAL DIHYDROXYACID DEHYDRATASE (EUROFUNG)-RELATED"/>
    <property type="match status" value="1"/>
</dbReference>
<feature type="domain" description="Dihydroxy-acid/6-phosphogluconate dehydratase N-terminal" evidence="8">
    <location>
        <begin position="37"/>
        <end position="346"/>
    </location>
</feature>